<keyword evidence="2" id="KW-0812">Transmembrane</keyword>
<dbReference type="EMBL" id="BAABDQ010000005">
    <property type="protein sequence ID" value="GAA3549153.1"/>
    <property type="molecule type" value="Genomic_DNA"/>
</dbReference>
<sequence>MDDLREIRTLLAKPDPSPEAVARRRRQLRSSMHRATPRRRARWFLIPVVAAATAAAVVIVPGRLGGSPPPAPSAAAVPVNAREVLLVAATSAERAPEGSGTYWHITVTREGQPTEEYWYRRDGQFWLKGVGLKGEGKLFKFTRKPALFAVGALRMNFDELRALPDEADALYTHLRSAIAERGVRTSAGPATDVQQDGFAVETLLSLISQAPVSPQVRAAAYRALAARPGVVDLGETDGGRRLEIPLAVGKGIVVVDPATARVRNTPVWAPLTGGIASSDQGVTIDAEWTERLPAG</sequence>
<gene>
    <name evidence="3" type="ORF">GCM10022419_031870</name>
</gene>
<feature type="transmembrane region" description="Helical" evidence="2">
    <location>
        <begin position="43"/>
        <end position="64"/>
    </location>
</feature>
<evidence type="ECO:0000313" key="4">
    <source>
        <dbReference type="Proteomes" id="UP001500630"/>
    </source>
</evidence>
<evidence type="ECO:0000256" key="2">
    <source>
        <dbReference type="SAM" id="Phobius"/>
    </source>
</evidence>
<name>A0ABP6WEY0_9ACTN</name>
<dbReference type="InterPro" id="IPR047789">
    <property type="entry name" value="CU044_5270-like"/>
</dbReference>
<feature type="compositionally biased region" description="Basic residues" evidence="1">
    <location>
        <begin position="23"/>
        <end position="34"/>
    </location>
</feature>
<dbReference type="Proteomes" id="UP001500630">
    <property type="component" value="Unassembled WGS sequence"/>
</dbReference>
<feature type="region of interest" description="Disordered" evidence="1">
    <location>
        <begin position="15"/>
        <end position="34"/>
    </location>
</feature>
<keyword evidence="4" id="KW-1185">Reference proteome</keyword>
<evidence type="ECO:0000256" key="1">
    <source>
        <dbReference type="SAM" id="MobiDB-lite"/>
    </source>
</evidence>
<dbReference type="NCBIfam" id="NF038083">
    <property type="entry name" value="CU044_5270_fam"/>
    <property type="match status" value="1"/>
</dbReference>
<keyword evidence="2" id="KW-0472">Membrane</keyword>
<comment type="caution">
    <text evidence="3">The sequence shown here is derived from an EMBL/GenBank/DDBJ whole genome shotgun (WGS) entry which is preliminary data.</text>
</comment>
<organism evidence="3 4">
    <name type="scientific">Nonomuraea rosea</name>
    <dbReference type="NCBI Taxonomy" id="638574"/>
    <lineage>
        <taxon>Bacteria</taxon>
        <taxon>Bacillati</taxon>
        <taxon>Actinomycetota</taxon>
        <taxon>Actinomycetes</taxon>
        <taxon>Streptosporangiales</taxon>
        <taxon>Streptosporangiaceae</taxon>
        <taxon>Nonomuraea</taxon>
    </lineage>
</organism>
<keyword evidence="2" id="KW-1133">Transmembrane helix</keyword>
<protein>
    <submittedName>
        <fullName evidence="3">CU044_5270 family protein</fullName>
    </submittedName>
</protein>
<proteinExistence type="predicted"/>
<dbReference type="RefSeq" id="WP_345562403.1">
    <property type="nucleotide sequence ID" value="NZ_BAABDQ010000005.1"/>
</dbReference>
<reference evidence="4" key="1">
    <citation type="journal article" date="2019" name="Int. J. Syst. Evol. Microbiol.">
        <title>The Global Catalogue of Microorganisms (GCM) 10K type strain sequencing project: providing services to taxonomists for standard genome sequencing and annotation.</title>
        <authorList>
            <consortium name="The Broad Institute Genomics Platform"/>
            <consortium name="The Broad Institute Genome Sequencing Center for Infectious Disease"/>
            <person name="Wu L."/>
            <person name="Ma J."/>
        </authorList>
    </citation>
    <scope>NUCLEOTIDE SEQUENCE [LARGE SCALE GENOMIC DNA]</scope>
    <source>
        <strain evidence="4">JCM 17326</strain>
    </source>
</reference>
<evidence type="ECO:0000313" key="3">
    <source>
        <dbReference type="EMBL" id="GAA3549153.1"/>
    </source>
</evidence>
<accession>A0ABP6WEY0</accession>